<evidence type="ECO:0000313" key="3">
    <source>
        <dbReference type="Proteomes" id="UP001295684"/>
    </source>
</evidence>
<feature type="region of interest" description="Disordered" evidence="1">
    <location>
        <begin position="31"/>
        <end position="54"/>
    </location>
</feature>
<proteinExistence type="predicted"/>
<dbReference type="Proteomes" id="UP001295684">
    <property type="component" value="Unassembled WGS sequence"/>
</dbReference>
<gene>
    <name evidence="2" type="ORF">ECRASSUSDP1_LOCUS13447</name>
</gene>
<name>A0AAD1UNH6_EUPCR</name>
<comment type="caution">
    <text evidence="2">The sequence shown here is derived from an EMBL/GenBank/DDBJ whole genome shotgun (WGS) entry which is preliminary data.</text>
</comment>
<keyword evidence="3" id="KW-1185">Reference proteome</keyword>
<sequence>MSISKGCCILQRSGLHTYCMCSCCTLSEFPSSLSDSSEHYVDNDVQDEHSNKST</sequence>
<reference evidence="2" key="1">
    <citation type="submission" date="2023-07" db="EMBL/GenBank/DDBJ databases">
        <authorList>
            <consortium name="AG Swart"/>
            <person name="Singh M."/>
            <person name="Singh A."/>
            <person name="Seah K."/>
            <person name="Emmerich C."/>
        </authorList>
    </citation>
    <scope>NUCLEOTIDE SEQUENCE</scope>
    <source>
        <strain evidence="2">DP1</strain>
    </source>
</reference>
<dbReference type="AlphaFoldDB" id="A0AAD1UNH6"/>
<evidence type="ECO:0000256" key="1">
    <source>
        <dbReference type="SAM" id="MobiDB-lite"/>
    </source>
</evidence>
<feature type="compositionally biased region" description="Basic and acidic residues" evidence="1">
    <location>
        <begin position="36"/>
        <end position="54"/>
    </location>
</feature>
<dbReference type="EMBL" id="CAMPGE010013380">
    <property type="protein sequence ID" value="CAI2372119.1"/>
    <property type="molecule type" value="Genomic_DNA"/>
</dbReference>
<accession>A0AAD1UNH6</accession>
<organism evidence="2 3">
    <name type="scientific">Euplotes crassus</name>
    <dbReference type="NCBI Taxonomy" id="5936"/>
    <lineage>
        <taxon>Eukaryota</taxon>
        <taxon>Sar</taxon>
        <taxon>Alveolata</taxon>
        <taxon>Ciliophora</taxon>
        <taxon>Intramacronucleata</taxon>
        <taxon>Spirotrichea</taxon>
        <taxon>Hypotrichia</taxon>
        <taxon>Euplotida</taxon>
        <taxon>Euplotidae</taxon>
        <taxon>Moneuplotes</taxon>
    </lineage>
</organism>
<evidence type="ECO:0000313" key="2">
    <source>
        <dbReference type="EMBL" id="CAI2372119.1"/>
    </source>
</evidence>
<protein>
    <submittedName>
        <fullName evidence="2">Uncharacterized protein</fullName>
    </submittedName>
</protein>